<feature type="region of interest" description="Disordered" evidence="1">
    <location>
        <begin position="74"/>
        <end position="93"/>
    </location>
</feature>
<feature type="non-terminal residue" evidence="2">
    <location>
        <position position="1"/>
    </location>
</feature>
<keyword evidence="2" id="KW-0150">Chloroplast</keyword>
<organism evidence="2">
    <name type="scientific">Karlodinium veneficum</name>
    <name type="common">Dinoflagellate</name>
    <name type="synonym">Karlodinium micrum</name>
    <dbReference type="NCBI Taxonomy" id="407301"/>
    <lineage>
        <taxon>Eukaryota</taxon>
        <taxon>Sar</taxon>
        <taxon>Alveolata</taxon>
        <taxon>Dinophyceae</taxon>
        <taxon>Gymnodiniales</taxon>
        <taxon>Kareniaceae</taxon>
        <taxon>Karlodinium</taxon>
    </lineage>
</organism>
<accession>A0A068J6I8</accession>
<gene>
    <name evidence="2" type="primary">atpE</name>
</gene>
<name>A0A068J6I8_KARVE</name>
<sequence length="197" mass="21373">CSGGIGILQGHIPIITALEIDTIILKQRGTDNNICSNIFVVTGKAVAEVCSNASGDTEVVIYAEQIFCVNSKEDSSDKLKEGEDPDGTKYGTKDITSLKEELEAIENDIQKLEESSYLSSDNDMKGLKPGNINKSGSAYSSSSYNGPSTESQYASTSAAAQDRIHKQLIYEKKLNKLYQKGRITRAILKGIDLGRQN</sequence>
<feature type="compositionally biased region" description="Low complexity" evidence="1">
    <location>
        <begin position="135"/>
        <end position="151"/>
    </location>
</feature>
<dbReference type="GO" id="GO:0016787">
    <property type="term" value="F:hydrolase activity"/>
    <property type="evidence" value="ECO:0007669"/>
    <property type="project" value="UniProtKB-KW"/>
</dbReference>
<reference evidence="2" key="1">
    <citation type="journal article" date="2014" name="Mol. Biol. Evol.">
        <title>Genome-wide transcript profiling reveals the coevolution of plastid gene sequences and transcript processing pathways in the fucoxanthin dinoflagellate Karlodinium veneficum.</title>
        <authorList>
            <person name="Richardson E."/>
            <person name="Dorrell R.G."/>
            <person name="Howe C.J."/>
        </authorList>
    </citation>
    <scope>NUCLEOTIDE SEQUENCE</scope>
    <source>
        <strain evidence="2">UIO297</strain>
    </source>
</reference>
<protein>
    <submittedName>
        <fullName evidence="2">ATP synthase epsilon subunit</fullName>
        <ecNumber evidence="2">3.6.3.14</ecNumber>
    </submittedName>
</protein>
<feature type="region of interest" description="Disordered" evidence="1">
    <location>
        <begin position="116"/>
        <end position="157"/>
    </location>
</feature>
<dbReference type="EC" id="3.6.3.14" evidence="2"/>
<proteinExistence type="evidence at transcript level"/>
<dbReference type="AlphaFoldDB" id="A0A068J6I8"/>
<evidence type="ECO:0000313" key="2">
    <source>
        <dbReference type="EMBL" id="AIE11934.1"/>
    </source>
</evidence>
<evidence type="ECO:0000256" key="1">
    <source>
        <dbReference type="SAM" id="MobiDB-lite"/>
    </source>
</evidence>
<keyword evidence="2" id="KW-0934">Plastid</keyword>
<geneLocation type="chloroplast" evidence="2"/>
<keyword evidence="2" id="KW-0378">Hydrolase</keyword>
<dbReference type="EMBL" id="KM062162">
    <property type="protein sequence ID" value="AIE11934.1"/>
    <property type="molecule type" value="mRNA"/>
</dbReference>